<name>A0A371J8K2_9FIRM</name>
<organism evidence="13 14">
    <name type="scientific">Romboutsia weinsteinii</name>
    <dbReference type="NCBI Taxonomy" id="2020949"/>
    <lineage>
        <taxon>Bacteria</taxon>
        <taxon>Bacillati</taxon>
        <taxon>Bacillota</taxon>
        <taxon>Clostridia</taxon>
        <taxon>Peptostreptococcales</taxon>
        <taxon>Peptostreptococcaceae</taxon>
        <taxon>Romboutsia</taxon>
    </lineage>
</organism>
<dbReference type="EMBL" id="NOJY02000004">
    <property type="protein sequence ID" value="RDY29055.1"/>
    <property type="molecule type" value="Genomic_DNA"/>
</dbReference>
<dbReference type="InterPro" id="IPR028263">
    <property type="entry name" value="FliG_N"/>
</dbReference>
<evidence type="ECO:0000256" key="3">
    <source>
        <dbReference type="ARBA" id="ARBA00010299"/>
    </source>
</evidence>
<keyword evidence="14" id="KW-1185">Reference proteome</keyword>
<gene>
    <name evidence="13" type="primary">fliG</name>
    <name evidence="13" type="ORF">CHL78_003110</name>
</gene>
<evidence type="ECO:0000256" key="1">
    <source>
        <dbReference type="ARBA" id="ARBA00004117"/>
    </source>
</evidence>
<keyword evidence="9" id="KW-0975">Bacterial flagellum</keyword>
<dbReference type="Pfam" id="PF14842">
    <property type="entry name" value="FliG_N"/>
    <property type="match status" value="1"/>
</dbReference>
<dbReference type="GO" id="GO:0071973">
    <property type="term" value="P:bacterial-type flagellum-dependent cell motility"/>
    <property type="evidence" value="ECO:0007669"/>
    <property type="project" value="InterPro"/>
</dbReference>
<dbReference type="PANTHER" id="PTHR30534:SF0">
    <property type="entry name" value="FLAGELLAR MOTOR SWITCH PROTEIN FLIG"/>
    <property type="match status" value="1"/>
</dbReference>
<evidence type="ECO:0000256" key="9">
    <source>
        <dbReference type="ARBA" id="ARBA00023143"/>
    </source>
</evidence>
<protein>
    <recommendedName>
        <fullName evidence="4">Flagellar motor switch protein FliG</fullName>
    </recommendedName>
</protein>
<comment type="caution">
    <text evidence="13">The sequence shown here is derived from an EMBL/GenBank/DDBJ whole genome shotgun (WGS) entry which is preliminary data.</text>
</comment>
<dbReference type="GO" id="GO:0005886">
    <property type="term" value="C:plasma membrane"/>
    <property type="evidence" value="ECO:0007669"/>
    <property type="project" value="UniProtKB-SubCell"/>
</dbReference>
<dbReference type="PIRSF" id="PIRSF003161">
    <property type="entry name" value="FliG"/>
    <property type="match status" value="1"/>
</dbReference>
<dbReference type="NCBIfam" id="TIGR00207">
    <property type="entry name" value="fliG"/>
    <property type="match status" value="1"/>
</dbReference>
<evidence type="ECO:0000256" key="2">
    <source>
        <dbReference type="ARBA" id="ARBA00004413"/>
    </source>
</evidence>
<evidence type="ECO:0000313" key="14">
    <source>
        <dbReference type="Proteomes" id="UP000215694"/>
    </source>
</evidence>
<dbReference type="InterPro" id="IPR032779">
    <property type="entry name" value="FliG_M"/>
</dbReference>
<evidence type="ECO:0000313" key="13">
    <source>
        <dbReference type="EMBL" id="RDY29055.1"/>
    </source>
</evidence>
<dbReference type="GO" id="GO:0009425">
    <property type="term" value="C:bacterial-type flagellum basal body"/>
    <property type="evidence" value="ECO:0007669"/>
    <property type="project" value="UniProtKB-SubCell"/>
</dbReference>
<evidence type="ECO:0000259" key="12">
    <source>
        <dbReference type="Pfam" id="PF14842"/>
    </source>
</evidence>
<keyword evidence="5" id="KW-1003">Cell membrane</keyword>
<reference evidence="13 14" key="1">
    <citation type="journal article" date="2017" name="Genome Announc.">
        <title>Draft Genome Sequence of Romboutsia weinsteinii sp. nov. Strain CCRI-19649(T) Isolated from Surface Water.</title>
        <authorList>
            <person name="Maheux A.F."/>
            <person name="Boudreau D.K."/>
            <person name="Berube E."/>
            <person name="Boissinot M."/>
            <person name="Cantin P."/>
            <person name="Raymond F."/>
            <person name="Corbeil J."/>
            <person name="Omar R.F."/>
            <person name="Bergeron M.G."/>
        </authorList>
    </citation>
    <scope>NUCLEOTIDE SEQUENCE [LARGE SCALE GENOMIC DNA]</scope>
    <source>
        <strain evidence="13 14">CCRI-19649</strain>
    </source>
</reference>
<dbReference type="InterPro" id="IPR011002">
    <property type="entry name" value="FliG_a-hlx"/>
</dbReference>
<dbReference type="SUPFAM" id="SSF48029">
    <property type="entry name" value="FliG"/>
    <property type="match status" value="2"/>
</dbReference>
<evidence type="ECO:0000256" key="8">
    <source>
        <dbReference type="ARBA" id="ARBA00023136"/>
    </source>
</evidence>
<evidence type="ECO:0000259" key="11">
    <source>
        <dbReference type="Pfam" id="PF14841"/>
    </source>
</evidence>
<keyword evidence="8" id="KW-0472">Membrane</keyword>
<comment type="similarity">
    <text evidence="3">Belongs to the FliG family.</text>
</comment>
<proteinExistence type="inferred from homology"/>
<sequence>MNTDILKVGNAFDLGSIHKNNKVSGAKKAAVLLMSLGNDVASSIIKNLPEKQIQRIGVEIANIHTINASDRRTILKEFVEMNKEKEFILEGGMDCAKSIINGALGNQKGDKILEVIKYDAYTKIFMSARKADVDKILNCIQGESAQTIAIILAHIQSEKSAQILCKLPEKLQEEVALKVGSMSNISPAIIRAVDITLEKKLNDSGSTEIDSSNGVDSLVEILTNVDRKTEKNILSFLESKNNSLAEKIKSSMFVFEDIANLDSISIQKVLKEVNLKDIAIALKGSPEEVSETIFKNQSQRASQVLREEIYLLGSVKVSQVEESQQNIVSIVRRLDSEGAITLVRSPEDELVV</sequence>
<dbReference type="Pfam" id="PF14841">
    <property type="entry name" value="FliG_M"/>
    <property type="match status" value="1"/>
</dbReference>
<dbReference type="Proteomes" id="UP000215694">
    <property type="component" value="Unassembled WGS sequence"/>
</dbReference>
<dbReference type="RefSeq" id="WP_094368734.1">
    <property type="nucleotide sequence ID" value="NZ_NOJY02000004.1"/>
</dbReference>
<evidence type="ECO:0000256" key="5">
    <source>
        <dbReference type="ARBA" id="ARBA00022475"/>
    </source>
</evidence>
<dbReference type="OrthoDB" id="9780302at2"/>
<dbReference type="Gene3D" id="1.10.220.30">
    <property type="match status" value="3"/>
</dbReference>
<keyword evidence="6" id="KW-0145">Chemotaxis</keyword>
<evidence type="ECO:0000256" key="7">
    <source>
        <dbReference type="ARBA" id="ARBA00022779"/>
    </source>
</evidence>
<dbReference type="GO" id="GO:0006935">
    <property type="term" value="P:chemotaxis"/>
    <property type="evidence" value="ECO:0007669"/>
    <property type="project" value="UniProtKB-KW"/>
</dbReference>
<dbReference type="InterPro" id="IPR023087">
    <property type="entry name" value="Flg_Motor_Flig_C"/>
</dbReference>
<evidence type="ECO:0000259" key="10">
    <source>
        <dbReference type="Pfam" id="PF01706"/>
    </source>
</evidence>
<comment type="subcellular location">
    <subcellularLocation>
        <location evidence="1">Bacterial flagellum basal body</location>
    </subcellularLocation>
    <subcellularLocation>
        <location evidence="2">Cell membrane</location>
        <topology evidence="2">Peripheral membrane protein</topology>
        <orientation evidence="2">Cytoplasmic side</orientation>
    </subcellularLocation>
</comment>
<feature type="domain" description="Flagellar motor switch protein FliG C-terminal" evidence="10">
    <location>
        <begin position="237"/>
        <end position="342"/>
    </location>
</feature>
<keyword evidence="13" id="KW-0282">Flagellum</keyword>
<keyword evidence="7" id="KW-0283">Flagellar rotation</keyword>
<accession>A0A371J8K2</accession>
<dbReference type="PANTHER" id="PTHR30534">
    <property type="entry name" value="FLAGELLAR MOTOR SWITCH PROTEIN FLIG"/>
    <property type="match status" value="1"/>
</dbReference>
<keyword evidence="13" id="KW-0969">Cilium</keyword>
<feature type="domain" description="Flagellar motor switch protein FliG N-terminal" evidence="12">
    <location>
        <begin position="23"/>
        <end position="122"/>
    </location>
</feature>
<dbReference type="AlphaFoldDB" id="A0A371J8K2"/>
<dbReference type="InterPro" id="IPR000090">
    <property type="entry name" value="Flg_Motor_Flig"/>
</dbReference>
<dbReference type="GO" id="GO:0003774">
    <property type="term" value="F:cytoskeletal motor activity"/>
    <property type="evidence" value="ECO:0007669"/>
    <property type="project" value="InterPro"/>
</dbReference>
<evidence type="ECO:0000256" key="6">
    <source>
        <dbReference type="ARBA" id="ARBA00022500"/>
    </source>
</evidence>
<evidence type="ECO:0000256" key="4">
    <source>
        <dbReference type="ARBA" id="ARBA00021870"/>
    </source>
</evidence>
<keyword evidence="13" id="KW-0966">Cell projection</keyword>
<dbReference type="Pfam" id="PF01706">
    <property type="entry name" value="FliG_C"/>
    <property type="match status" value="1"/>
</dbReference>
<feature type="domain" description="Flagellar motor switch protein FliG middle" evidence="11">
    <location>
        <begin position="135"/>
        <end position="206"/>
    </location>
</feature>
<dbReference type="PRINTS" id="PR00954">
    <property type="entry name" value="FLGMOTORFLIG"/>
</dbReference>